<name>A0A381NZE0_9ZZZZ</name>
<dbReference type="AlphaFoldDB" id="A0A381NZE0"/>
<sequence length="368" mass="40536">MRVLLPVTTILLATVALACEQPEEQSETRRYLYLSTPDAAQVEGQAEGAGILIFDIDDGHKLVRRIDIPVFEEGLRGFTANATTHSAYFSTQNPRIGAFDLETDQITWEQTYEVGSDRSSITVDGKKIYVPTGWWISGEDSGVLVLDAEDGELIKHVRVGSQAHNSLVSVDGRFLYLGTTRALTMFDTENENIIHHITPVGESGGQGVFPFTVDAANRYAYVSLGNNVGFEVIDLEQGEIIHRVVVDGEPILHRTHGAALTPDESELWISDQEGRKLFIFDNTQMPPVQTGEVDLSQGGHGWVTFSLDGRYVWTHTPDVFDAETKELVATLRDENGNPVSGSKFIEVHFRDGKVVAVGNEFGLGRSTE</sequence>
<dbReference type="InterPro" id="IPR051200">
    <property type="entry name" value="Host-pathogen_enzymatic-act"/>
</dbReference>
<dbReference type="Pfam" id="PF13360">
    <property type="entry name" value="PQQ_2"/>
    <property type="match status" value="1"/>
</dbReference>
<dbReference type="Gene3D" id="2.130.10.10">
    <property type="entry name" value="YVTN repeat-like/Quinoprotein amine dehydrogenase"/>
    <property type="match status" value="1"/>
</dbReference>
<dbReference type="InterPro" id="IPR015943">
    <property type="entry name" value="WD40/YVTN_repeat-like_dom_sf"/>
</dbReference>
<evidence type="ECO:0000259" key="1">
    <source>
        <dbReference type="Pfam" id="PF13360"/>
    </source>
</evidence>
<dbReference type="PANTHER" id="PTHR47197:SF3">
    <property type="entry name" value="DIHYDRO-HEME D1 DEHYDROGENASE"/>
    <property type="match status" value="1"/>
</dbReference>
<organism evidence="2">
    <name type="scientific">marine metagenome</name>
    <dbReference type="NCBI Taxonomy" id="408172"/>
    <lineage>
        <taxon>unclassified sequences</taxon>
        <taxon>metagenomes</taxon>
        <taxon>ecological metagenomes</taxon>
    </lineage>
</organism>
<dbReference type="InterPro" id="IPR002372">
    <property type="entry name" value="PQQ_rpt_dom"/>
</dbReference>
<accession>A0A381NZE0</accession>
<evidence type="ECO:0000313" key="2">
    <source>
        <dbReference type="EMBL" id="SUZ60005.1"/>
    </source>
</evidence>
<dbReference type="EMBL" id="UINC01000713">
    <property type="protein sequence ID" value="SUZ60005.1"/>
    <property type="molecule type" value="Genomic_DNA"/>
</dbReference>
<reference evidence="2" key="1">
    <citation type="submission" date="2018-05" db="EMBL/GenBank/DDBJ databases">
        <authorList>
            <person name="Lanie J.A."/>
            <person name="Ng W.-L."/>
            <person name="Kazmierczak K.M."/>
            <person name="Andrzejewski T.M."/>
            <person name="Davidsen T.M."/>
            <person name="Wayne K.J."/>
            <person name="Tettelin H."/>
            <person name="Glass J.I."/>
            <person name="Rusch D."/>
            <person name="Podicherti R."/>
            <person name="Tsui H.-C.T."/>
            <person name="Winkler M.E."/>
        </authorList>
    </citation>
    <scope>NUCLEOTIDE SEQUENCE</scope>
</reference>
<dbReference type="PANTHER" id="PTHR47197">
    <property type="entry name" value="PROTEIN NIRF"/>
    <property type="match status" value="1"/>
</dbReference>
<dbReference type="SUPFAM" id="SSF51004">
    <property type="entry name" value="C-terminal (heme d1) domain of cytochrome cd1-nitrite reductase"/>
    <property type="match status" value="1"/>
</dbReference>
<dbReference type="InterPro" id="IPR011048">
    <property type="entry name" value="Haem_d1_sf"/>
</dbReference>
<protein>
    <recommendedName>
        <fullName evidence="1">Pyrrolo-quinoline quinone repeat domain-containing protein</fullName>
    </recommendedName>
</protein>
<gene>
    <name evidence="2" type="ORF">METZ01_LOCUS12859</name>
</gene>
<proteinExistence type="predicted"/>
<dbReference type="PROSITE" id="PS51257">
    <property type="entry name" value="PROKAR_LIPOPROTEIN"/>
    <property type="match status" value="1"/>
</dbReference>
<feature type="domain" description="Pyrrolo-quinoline quinone repeat" evidence="1">
    <location>
        <begin position="95"/>
        <end position="341"/>
    </location>
</feature>